<gene>
    <name evidence="5" type="ORF">MIM_c33660</name>
</gene>
<dbReference type="RefSeq" id="WP_144084679.1">
    <property type="nucleotide sequence ID" value="NZ_CP003915.1"/>
</dbReference>
<evidence type="ECO:0000256" key="1">
    <source>
        <dbReference type="ARBA" id="ARBA00001974"/>
    </source>
</evidence>
<name>W0PI09_ADVMD</name>
<dbReference type="InterPro" id="IPR002938">
    <property type="entry name" value="FAD-bd"/>
</dbReference>
<dbReference type="HOGENOM" id="CLU_009665_20_3_4"/>
<dbReference type="PANTHER" id="PTHR43004:SF19">
    <property type="entry name" value="BINDING MONOOXYGENASE, PUTATIVE (JCVI)-RELATED"/>
    <property type="match status" value="1"/>
</dbReference>
<dbReference type="KEGG" id="amim:MIM_c33660"/>
<dbReference type="InterPro" id="IPR050641">
    <property type="entry name" value="RIFMO-like"/>
</dbReference>
<dbReference type="STRING" id="1247726.MIM_c33660"/>
<dbReference type="AlphaFoldDB" id="W0PI09"/>
<sequence length="464" mass="50755">MSTKIAVVGAGPTGLTLALMAQKQGHEVVIYEASQKPDPRPRAVMVHARALEILASLDLAKNFINRGLMTPGIDFIRSDGARFTMDFSSLETSYAGILNIPQPEIEEILATAFLQRGGVIHRNSVVTAFQQKSQSVMFDVSRDGTTSHIEANWLFGCDGAHSTIRNLIGASFDGDTIDHEYILGEGERKTPGAPDVSSMLISETGVVSWLPFKDGTVRVAGPGRGVSLNQIGQHSTDSSERAIELFYAEQNQLIFSPQYLIGRIIRAGLYRVHKRIASNWGYGRVWLAGDAAHLHPPAGGQALNLGLSDAEAIAMRLTTSSGIGFETYELERRPIVKATIEEVSMLPLIAAMREASSDTEFVKIEKALSLKAHRLSQIDTNFLAGDADCLGNRDDKELKTGRRLNEKIDLMDAINAPPGWKFASVGEHNYWVHADRHVRKKSPQSDTTFSATGILSNKETVSWE</sequence>
<evidence type="ECO:0000313" key="5">
    <source>
        <dbReference type="EMBL" id="AHG65427.1"/>
    </source>
</evidence>
<dbReference type="Proteomes" id="UP000019095">
    <property type="component" value="Chromosome"/>
</dbReference>
<dbReference type="Gene3D" id="3.50.50.60">
    <property type="entry name" value="FAD/NAD(P)-binding domain"/>
    <property type="match status" value="1"/>
</dbReference>
<keyword evidence="2" id="KW-0285">Flavoprotein</keyword>
<dbReference type="InterPro" id="IPR036188">
    <property type="entry name" value="FAD/NAD-bd_sf"/>
</dbReference>
<evidence type="ECO:0000256" key="2">
    <source>
        <dbReference type="ARBA" id="ARBA00022630"/>
    </source>
</evidence>
<evidence type="ECO:0000256" key="3">
    <source>
        <dbReference type="ARBA" id="ARBA00022827"/>
    </source>
</evidence>
<protein>
    <submittedName>
        <fullName evidence="5">Putative FAD-binding domain-containing monooxygenase</fullName>
    </submittedName>
</protein>
<keyword evidence="5" id="KW-0560">Oxidoreductase</keyword>
<evidence type="ECO:0000259" key="4">
    <source>
        <dbReference type="Pfam" id="PF01494"/>
    </source>
</evidence>
<dbReference type="GO" id="GO:0016709">
    <property type="term" value="F:oxidoreductase activity, acting on paired donors, with incorporation or reduction of molecular oxygen, NAD(P)H as one donor, and incorporation of one atom of oxygen"/>
    <property type="evidence" value="ECO:0007669"/>
    <property type="project" value="UniProtKB-ARBA"/>
</dbReference>
<dbReference type="OrthoDB" id="3443359at2"/>
<dbReference type="Pfam" id="PF01494">
    <property type="entry name" value="FAD_binding_3"/>
    <property type="match status" value="1"/>
</dbReference>
<proteinExistence type="predicted"/>
<dbReference type="PANTHER" id="PTHR43004">
    <property type="entry name" value="TRK SYSTEM POTASSIUM UPTAKE PROTEIN"/>
    <property type="match status" value="1"/>
</dbReference>
<feature type="domain" description="FAD-binding" evidence="4">
    <location>
        <begin position="3"/>
        <end position="341"/>
    </location>
</feature>
<keyword evidence="6" id="KW-1185">Reference proteome</keyword>
<keyword evidence="5" id="KW-0503">Monooxygenase</keyword>
<accession>W0PI09</accession>
<comment type="cofactor">
    <cofactor evidence="1">
        <name>FAD</name>
        <dbReference type="ChEBI" id="CHEBI:57692"/>
    </cofactor>
</comment>
<dbReference type="SUPFAM" id="SSF51905">
    <property type="entry name" value="FAD/NAD(P)-binding domain"/>
    <property type="match status" value="1"/>
</dbReference>
<reference evidence="5 6" key="1">
    <citation type="journal article" date="2014" name="Microbiology">
        <title>Unravelling the complete genome sequence of Advenella mimigardefordensis strain DPN7T and novel insights in the catabolism of the xenobiotic polythioester precursor 3,3'-dithiodipropionate.</title>
        <authorList>
            <person name="Wubbeler J.H."/>
            <person name="Hiessl S."/>
            <person name="Schuldes J."/>
            <person name="Thurmer A."/>
            <person name="Daniel R."/>
            <person name="Steinbuchel A."/>
        </authorList>
    </citation>
    <scope>NUCLEOTIDE SEQUENCE [LARGE SCALE GENOMIC DNA]</scope>
    <source>
        <strain evidence="6">DSM 17166 / LMG 22922 / DPN7</strain>
    </source>
</reference>
<dbReference type="Gene3D" id="3.30.70.2450">
    <property type="match status" value="1"/>
</dbReference>
<evidence type="ECO:0000313" key="6">
    <source>
        <dbReference type="Proteomes" id="UP000019095"/>
    </source>
</evidence>
<keyword evidence="3" id="KW-0274">FAD</keyword>
<dbReference type="EMBL" id="CP003915">
    <property type="protein sequence ID" value="AHG65427.1"/>
    <property type="molecule type" value="Genomic_DNA"/>
</dbReference>
<dbReference type="PATRIC" id="fig|1247726.3.peg.3722"/>
<dbReference type="eggNOG" id="COG0654">
    <property type="taxonomic scope" value="Bacteria"/>
</dbReference>
<organism evidence="5 6">
    <name type="scientific">Advenella mimigardefordensis (strain DSM 17166 / LMG 22922 / DPN7)</name>
    <dbReference type="NCBI Taxonomy" id="1247726"/>
    <lineage>
        <taxon>Bacteria</taxon>
        <taxon>Pseudomonadati</taxon>
        <taxon>Pseudomonadota</taxon>
        <taxon>Betaproteobacteria</taxon>
        <taxon>Burkholderiales</taxon>
        <taxon>Alcaligenaceae</taxon>
    </lineage>
</organism>
<dbReference type="PRINTS" id="PR00420">
    <property type="entry name" value="RNGMNOXGNASE"/>
</dbReference>
<dbReference type="GO" id="GO:0071949">
    <property type="term" value="F:FAD binding"/>
    <property type="evidence" value="ECO:0007669"/>
    <property type="project" value="InterPro"/>
</dbReference>